<comment type="caution">
    <text evidence="1">The sequence shown here is derived from an EMBL/GenBank/DDBJ whole genome shotgun (WGS) entry which is preliminary data.</text>
</comment>
<gene>
    <name evidence="1" type="ORF">FWILDA_LOCUS8805</name>
</gene>
<dbReference type="OrthoDB" id="2441906at2759"/>
<accession>A0A9W4SRF5</accession>
<name>A0A9W4SRF5_9GLOM</name>
<keyword evidence="2" id="KW-1185">Reference proteome</keyword>
<sequence>MSFASNGISIMIGENNGVAIRIAKNNPYIFITYCIAHRLSLAFESAYKQAIKNLRIILDLLLDILISTAAEITNTQKRDLIITLYDELYATINATIQKIQYEYLEQNDEGNLNLEFNLKQFIQQIPQPLHHL</sequence>
<dbReference type="AlphaFoldDB" id="A0A9W4SRF5"/>
<evidence type="ECO:0000313" key="2">
    <source>
        <dbReference type="Proteomes" id="UP001153678"/>
    </source>
</evidence>
<reference evidence="1" key="1">
    <citation type="submission" date="2022-08" db="EMBL/GenBank/DDBJ databases">
        <authorList>
            <person name="Kallberg Y."/>
            <person name="Tangrot J."/>
            <person name="Rosling A."/>
        </authorList>
    </citation>
    <scope>NUCLEOTIDE SEQUENCE</scope>
    <source>
        <strain evidence="1">Wild A</strain>
    </source>
</reference>
<evidence type="ECO:0000313" key="1">
    <source>
        <dbReference type="EMBL" id="CAI2178872.1"/>
    </source>
</evidence>
<organism evidence="1 2">
    <name type="scientific">Funneliformis geosporum</name>
    <dbReference type="NCBI Taxonomy" id="1117311"/>
    <lineage>
        <taxon>Eukaryota</taxon>
        <taxon>Fungi</taxon>
        <taxon>Fungi incertae sedis</taxon>
        <taxon>Mucoromycota</taxon>
        <taxon>Glomeromycotina</taxon>
        <taxon>Glomeromycetes</taxon>
        <taxon>Glomerales</taxon>
        <taxon>Glomeraceae</taxon>
        <taxon>Funneliformis</taxon>
    </lineage>
</organism>
<dbReference type="EMBL" id="CAMKVN010001940">
    <property type="protein sequence ID" value="CAI2178872.1"/>
    <property type="molecule type" value="Genomic_DNA"/>
</dbReference>
<dbReference type="Proteomes" id="UP001153678">
    <property type="component" value="Unassembled WGS sequence"/>
</dbReference>
<proteinExistence type="predicted"/>
<protein>
    <submittedName>
        <fullName evidence="1">4880_t:CDS:1</fullName>
    </submittedName>
</protein>